<dbReference type="InterPro" id="IPR046522">
    <property type="entry name" value="DUF6699"/>
</dbReference>
<dbReference type="EMBL" id="JARJCW010000072">
    <property type="protein sequence ID" value="KAJ7198593.1"/>
    <property type="molecule type" value="Genomic_DNA"/>
</dbReference>
<organism evidence="2 3">
    <name type="scientific">Mycena pura</name>
    <dbReference type="NCBI Taxonomy" id="153505"/>
    <lineage>
        <taxon>Eukaryota</taxon>
        <taxon>Fungi</taxon>
        <taxon>Dikarya</taxon>
        <taxon>Basidiomycota</taxon>
        <taxon>Agaricomycotina</taxon>
        <taxon>Agaricomycetes</taxon>
        <taxon>Agaricomycetidae</taxon>
        <taxon>Agaricales</taxon>
        <taxon>Marasmiineae</taxon>
        <taxon>Mycenaceae</taxon>
        <taxon>Mycena</taxon>
    </lineage>
</organism>
<reference evidence="2" key="1">
    <citation type="submission" date="2023-03" db="EMBL/GenBank/DDBJ databases">
        <title>Massive genome expansion in bonnet fungi (Mycena s.s.) driven by repeated elements and novel gene families across ecological guilds.</title>
        <authorList>
            <consortium name="Lawrence Berkeley National Laboratory"/>
            <person name="Harder C.B."/>
            <person name="Miyauchi S."/>
            <person name="Viragh M."/>
            <person name="Kuo A."/>
            <person name="Thoen E."/>
            <person name="Andreopoulos B."/>
            <person name="Lu D."/>
            <person name="Skrede I."/>
            <person name="Drula E."/>
            <person name="Henrissat B."/>
            <person name="Morin E."/>
            <person name="Kohler A."/>
            <person name="Barry K."/>
            <person name="LaButti K."/>
            <person name="Morin E."/>
            <person name="Salamov A."/>
            <person name="Lipzen A."/>
            <person name="Mereny Z."/>
            <person name="Hegedus B."/>
            <person name="Baldrian P."/>
            <person name="Stursova M."/>
            <person name="Weitz H."/>
            <person name="Taylor A."/>
            <person name="Grigoriev I.V."/>
            <person name="Nagy L.G."/>
            <person name="Martin F."/>
            <person name="Kauserud H."/>
        </authorList>
    </citation>
    <scope>NUCLEOTIDE SEQUENCE</scope>
    <source>
        <strain evidence="2">9144</strain>
    </source>
</reference>
<keyword evidence="3" id="KW-1185">Reference proteome</keyword>
<evidence type="ECO:0000313" key="3">
    <source>
        <dbReference type="Proteomes" id="UP001219525"/>
    </source>
</evidence>
<evidence type="ECO:0000259" key="1">
    <source>
        <dbReference type="Pfam" id="PF20415"/>
    </source>
</evidence>
<comment type="caution">
    <text evidence="2">The sequence shown here is derived from an EMBL/GenBank/DDBJ whole genome shotgun (WGS) entry which is preliminary data.</text>
</comment>
<proteinExistence type="predicted"/>
<accession>A0AAD6V3B9</accession>
<feature type="domain" description="DUF6699" evidence="1">
    <location>
        <begin position="171"/>
        <end position="319"/>
    </location>
</feature>
<dbReference type="Pfam" id="PF20415">
    <property type="entry name" value="DUF6699"/>
    <property type="match status" value="1"/>
</dbReference>
<dbReference type="Proteomes" id="UP001219525">
    <property type="component" value="Unassembled WGS sequence"/>
</dbReference>
<name>A0AAD6V3B9_9AGAR</name>
<dbReference type="AlphaFoldDB" id="A0AAD6V3B9"/>
<sequence>MSAPFIYSPHAQCFASAGYWGHPYNPSLTSPLPQHATVYPSSPYQGPIPSDAGTPNTPERHFFSSDYGRWETPRRRRRLSWHGGSASTISPFIPPTPMPMSPFPEQIFRRSLSHTDPPAAWYPPAMVPLYSAPPFSAPPLSSSYVSGYPQFPRQLHIHPLLNGDVPNELLFDMSLSYFAPRRLVGPEQAVSLTPTDIQQPAFFPPVTKLRIVCDMIPNWPIDLVYAHGIGMSAPPVTLGDVLVAIHKVMHQRITHQDWGRLSMSQETLISRAFTRRCRKESVRHEQYHSHLELRQQGVKVVDYLHGRNLFRGLVRSEDGYVKMIVSE</sequence>
<evidence type="ECO:0000313" key="2">
    <source>
        <dbReference type="EMBL" id="KAJ7198593.1"/>
    </source>
</evidence>
<protein>
    <recommendedName>
        <fullName evidence="1">DUF6699 domain-containing protein</fullName>
    </recommendedName>
</protein>
<gene>
    <name evidence="2" type="ORF">GGX14DRAFT_469937</name>
</gene>